<accession>A0ABU4G5D5</accession>
<name>A0ABU4G5D5_9BACL</name>
<organism evidence="1 2">
    <name type="scientific">Sporosarcina saromensis</name>
    <dbReference type="NCBI Taxonomy" id="359365"/>
    <lineage>
        <taxon>Bacteria</taxon>
        <taxon>Bacillati</taxon>
        <taxon>Bacillota</taxon>
        <taxon>Bacilli</taxon>
        <taxon>Bacillales</taxon>
        <taxon>Caryophanaceae</taxon>
        <taxon>Sporosarcina</taxon>
    </lineage>
</organism>
<protein>
    <submittedName>
        <fullName evidence="1">Uncharacterized protein</fullName>
    </submittedName>
</protein>
<dbReference type="RefSeq" id="WP_317942067.1">
    <property type="nucleotide sequence ID" value="NZ_JAUBDI010000002.1"/>
</dbReference>
<sequence>MHEEKIKIEMEKMKMKEMYEMIEQQKAHLNGLVERINELEANYQQWLAYTNIWTKYAELAELVDDYYEKYEVVPEDEDEVELDEIDQYLIRQIEKFCY</sequence>
<dbReference type="EMBL" id="JAUBDI010000002">
    <property type="protein sequence ID" value="MDW0112173.1"/>
    <property type="molecule type" value="Genomic_DNA"/>
</dbReference>
<gene>
    <name evidence="1" type="ORF">QT711_03180</name>
</gene>
<reference evidence="1 2" key="1">
    <citation type="submission" date="2023-06" db="EMBL/GenBank/DDBJ databases">
        <title>Sporosarcina sp. nov., isolated from Korean traditional fermented seafood 'Jeotgal'.</title>
        <authorList>
            <person name="Yang A.I."/>
            <person name="Shin N.-R."/>
        </authorList>
    </citation>
    <scope>NUCLEOTIDE SEQUENCE [LARGE SCALE GENOMIC DNA]</scope>
    <source>
        <strain evidence="1 2">KCTC13119</strain>
    </source>
</reference>
<dbReference type="Proteomes" id="UP001282284">
    <property type="component" value="Unassembled WGS sequence"/>
</dbReference>
<keyword evidence="2" id="KW-1185">Reference proteome</keyword>
<evidence type="ECO:0000313" key="1">
    <source>
        <dbReference type="EMBL" id="MDW0112173.1"/>
    </source>
</evidence>
<comment type="caution">
    <text evidence="1">The sequence shown here is derived from an EMBL/GenBank/DDBJ whole genome shotgun (WGS) entry which is preliminary data.</text>
</comment>
<evidence type="ECO:0000313" key="2">
    <source>
        <dbReference type="Proteomes" id="UP001282284"/>
    </source>
</evidence>
<proteinExistence type="predicted"/>